<dbReference type="InterPro" id="IPR003593">
    <property type="entry name" value="AAA+_ATPase"/>
</dbReference>
<dbReference type="PANTHER" id="PTHR35894">
    <property type="entry name" value="GENERAL SECRETION PATHWAY PROTEIN A-RELATED"/>
    <property type="match status" value="1"/>
</dbReference>
<sequence>MYAAFFGLRHEPFSIAPDPRYLFMSERHREALAHLLYGLSGGGGFVLLTGEIGAGKTTVCRCFLEQVPDTCDIAYIFNPRLTVRELLRTVCEEFHIELPPESVPSLKDLVDRLNRFLLQAHAQGRSCVLIIDEAQNLAPEVLEQLRLLTNLETSERKLLQIILIGQPELRSMLARPELEQLAQRVIARYHLGALSAEESAQYVRHRLAVAGGAEAALPFDARALRLIHRLSRGVPRRINLLCDRALLGAYAQGRAKVDVRTVQGAAAEVFGGPPAAAPTLPRRAALLAAGGLGLAALATAAVLGLGERLPWSQPAAQPAPVVASAAAVPGSAAEAAPAPASAAASEPAEALEPSAAVDVPPDALGLKDERQAWAALARLWGLAEAEALAARPDPCQALKARADATPATENPLQCFRSTEGLAQLRLLDRPALLRLYPSEQGAAPVHALLVGLDERQARLRLPDGRVQRLDLLRLSRLWRGDFLTLWRSPPGGYSGRGLSEAGLGWLDQQLARVFELPPLTQTEAQSRARFDTALRSRLGSFQRSQGLRSDGRPGPVTLMQLNRAVGLNEPRLDPHQPS</sequence>
<keyword evidence="3" id="KW-1185">Reference proteome</keyword>
<dbReference type="InterPro" id="IPR036365">
    <property type="entry name" value="PGBD-like_sf"/>
</dbReference>
<dbReference type="Gene3D" id="3.40.50.300">
    <property type="entry name" value="P-loop containing nucleotide triphosphate hydrolases"/>
    <property type="match status" value="1"/>
</dbReference>
<reference evidence="2 3" key="1">
    <citation type="submission" date="2019-03" db="EMBL/GenBank/DDBJ databases">
        <title>Genomic Encyclopedia of Type Strains, Phase IV (KMG-IV): sequencing the most valuable type-strain genomes for metagenomic binning, comparative biology and taxonomic classification.</title>
        <authorList>
            <person name="Goeker M."/>
        </authorList>
    </citation>
    <scope>NUCLEOTIDE SEQUENCE [LARGE SCALE GENOMIC DNA]</scope>
    <source>
        <strain evidence="2 3">DSM 25082</strain>
    </source>
</reference>
<evidence type="ECO:0000259" key="1">
    <source>
        <dbReference type="SMART" id="SM00382"/>
    </source>
</evidence>
<dbReference type="Proteomes" id="UP000295357">
    <property type="component" value="Unassembled WGS sequence"/>
</dbReference>
<feature type="domain" description="AAA+ ATPase" evidence="1">
    <location>
        <begin position="42"/>
        <end position="188"/>
    </location>
</feature>
<evidence type="ECO:0000313" key="3">
    <source>
        <dbReference type="Proteomes" id="UP000295357"/>
    </source>
</evidence>
<evidence type="ECO:0000313" key="2">
    <source>
        <dbReference type="EMBL" id="TDP12897.1"/>
    </source>
</evidence>
<proteinExistence type="predicted"/>
<dbReference type="SUPFAM" id="SSF52540">
    <property type="entry name" value="P-loop containing nucleoside triphosphate hydrolases"/>
    <property type="match status" value="1"/>
</dbReference>
<gene>
    <name evidence="2" type="ORF">DFR39_101371</name>
</gene>
<protein>
    <submittedName>
        <fullName evidence="2">General secretion pathway protein A</fullName>
    </submittedName>
</protein>
<dbReference type="EMBL" id="SNXE01000001">
    <property type="protein sequence ID" value="TDP12897.1"/>
    <property type="molecule type" value="Genomic_DNA"/>
</dbReference>
<dbReference type="AlphaFoldDB" id="A0A4V3CK75"/>
<dbReference type="CDD" id="cd00009">
    <property type="entry name" value="AAA"/>
    <property type="match status" value="1"/>
</dbReference>
<dbReference type="SUPFAM" id="SSF47090">
    <property type="entry name" value="PGBD-like"/>
    <property type="match status" value="1"/>
</dbReference>
<dbReference type="SMART" id="SM00382">
    <property type="entry name" value="AAA"/>
    <property type="match status" value="1"/>
</dbReference>
<accession>A0A4V3CK75</accession>
<dbReference type="PANTHER" id="PTHR35894:SF1">
    <property type="entry name" value="PHOSPHORIBULOKINASE _ URIDINE KINASE FAMILY"/>
    <property type="match status" value="1"/>
</dbReference>
<organism evidence="2 3">
    <name type="scientific">Roseateles asaccharophilus</name>
    <dbReference type="NCBI Taxonomy" id="582607"/>
    <lineage>
        <taxon>Bacteria</taxon>
        <taxon>Pseudomonadati</taxon>
        <taxon>Pseudomonadota</taxon>
        <taxon>Betaproteobacteria</taxon>
        <taxon>Burkholderiales</taxon>
        <taxon>Sphaerotilaceae</taxon>
        <taxon>Roseateles</taxon>
    </lineage>
</organism>
<dbReference type="RefSeq" id="WP_133601830.1">
    <property type="nucleotide sequence ID" value="NZ_JBKBOZ010000008.1"/>
</dbReference>
<dbReference type="Pfam" id="PF13401">
    <property type="entry name" value="AAA_22"/>
    <property type="match status" value="1"/>
</dbReference>
<dbReference type="OrthoDB" id="9783370at2"/>
<name>A0A4V3CK75_9BURK</name>
<dbReference type="InterPro" id="IPR027417">
    <property type="entry name" value="P-loop_NTPase"/>
</dbReference>
<dbReference type="InterPro" id="IPR052026">
    <property type="entry name" value="ExeA_AAA_ATPase_DNA-bind"/>
</dbReference>
<dbReference type="InterPro" id="IPR049945">
    <property type="entry name" value="AAA_22"/>
</dbReference>
<dbReference type="Gene3D" id="3.90.70.10">
    <property type="entry name" value="Cysteine proteinases"/>
    <property type="match status" value="1"/>
</dbReference>
<comment type="caution">
    <text evidence="2">The sequence shown here is derived from an EMBL/GenBank/DDBJ whole genome shotgun (WGS) entry which is preliminary data.</text>
</comment>
<dbReference type="GO" id="GO:0016887">
    <property type="term" value="F:ATP hydrolysis activity"/>
    <property type="evidence" value="ECO:0007669"/>
    <property type="project" value="InterPro"/>
</dbReference>